<organism evidence="8">
    <name type="scientific">Roseihalotalea indica</name>
    <dbReference type="NCBI Taxonomy" id="2867963"/>
    <lineage>
        <taxon>Bacteria</taxon>
        <taxon>Pseudomonadati</taxon>
        <taxon>Bacteroidota</taxon>
        <taxon>Cytophagia</taxon>
        <taxon>Cytophagales</taxon>
        <taxon>Catalimonadaceae</taxon>
        <taxon>Roseihalotalea</taxon>
    </lineage>
</organism>
<comment type="subcellular location">
    <subcellularLocation>
        <location evidence="7">Cell membrane</location>
        <topology evidence="7">Multi-pass membrane protein</topology>
    </subcellularLocation>
</comment>
<feature type="transmembrane region" description="Helical" evidence="7">
    <location>
        <begin position="184"/>
        <end position="202"/>
    </location>
</feature>
<evidence type="ECO:0000256" key="3">
    <source>
        <dbReference type="ARBA" id="ARBA00022679"/>
    </source>
</evidence>
<dbReference type="NCBIfam" id="TIGR00544">
    <property type="entry name" value="lgt"/>
    <property type="match status" value="1"/>
</dbReference>
<feature type="transmembrane region" description="Helical" evidence="7">
    <location>
        <begin position="103"/>
        <end position="123"/>
    </location>
</feature>
<dbReference type="PANTHER" id="PTHR30589:SF0">
    <property type="entry name" value="PHOSPHATIDYLGLYCEROL--PROLIPOPROTEIN DIACYLGLYCERYL TRANSFERASE"/>
    <property type="match status" value="1"/>
</dbReference>
<dbReference type="InterPro" id="IPR001640">
    <property type="entry name" value="Lgt"/>
</dbReference>
<comment type="function">
    <text evidence="7">Catalyzes the transfer of the diacylglyceryl group from phosphatidylglycerol to the sulfhydryl group of the N-terminal cysteine of a prolipoprotein, the first step in the formation of mature lipoproteins.</text>
</comment>
<dbReference type="HAMAP" id="MF_01147">
    <property type="entry name" value="Lgt"/>
    <property type="match status" value="1"/>
</dbReference>
<evidence type="ECO:0000256" key="2">
    <source>
        <dbReference type="ARBA" id="ARBA00022475"/>
    </source>
</evidence>
<evidence type="ECO:0000313" key="8">
    <source>
        <dbReference type="EMBL" id="WKN39740.1"/>
    </source>
</evidence>
<reference evidence="8" key="2">
    <citation type="journal article" date="2024" name="Antonie Van Leeuwenhoek">
        <title>Roseihalotalea indica gen. nov., sp. nov., a halophilic Bacteroidetes from mesopelagic Southwest Indian Ocean with higher carbohydrate metabolic potential.</title>
        <authorList>
            <person name="Chen B."/>
            <person name="Zhang M."/>
            <person name="Lin D."/>
            <person name="Ye J."/>
            <person name="Tang K."/>
        </authorList>
    </citation>
    <scope>NUCLEOTIDE SEQUENCE</scope>
    <source>
        <strain evidence="8">TK19036</strain>
    </source>
</reference>
<feature type="transmembrane region" description="Helical" evidence="7">
    <location>
        <begin position="59"/>
        <end position="77"/>
    </location>
</feature>
<proteinExistence type="inferred from homology"/>
<comment type="catalytic activity">
    <reaction evidence="7">
        <text>L-cysteinyl-[prolipoprotein] + a 1,2-diacyl-sn-glycero-3-phospho-(1'-sn-glycerol) = an S-1,2-diacyl-sn-glyceryl-L-cysteinyl-[prolipoprotein] + sn-glycerol 1-phosphate + H(+)</text>
        <dbReference type="Rhea" id="RHEA:56712"/>
        <dbReference type="Rhea" id="RHEA-COMP:14679"/>
        <dbReference type="Rhea" id="RHEA-COMP:14680"/>
        <dbReference type="ChEBI" id="CHEBI:15378"/>
        <dbReference type="ChEBI" id="CHEBI:29950"/>
        <dbReference type="ChEBI" id="CHEBI:57685"/>
        <dbReference type="ChEBI" id="CHEBI:64716"/>
        <dbReference type="ChEBI" id="CHEBI:140658"/>
        <dbReference type="EC" id="2.5.1.145"/>
    </reaction>
</comment>
<keyword evidence="3 7" id="KW-0808">Transferase</keyword>
<evidence type="ECO:0000256" key="1">
    <source>
        <dbReference type="ARBA" id="ARBA00007150"/>
    </source>
</evidence>
<evidence type="ECO:0000256" key="5">
    <source>
        <dbReference type="ARBA" id="ARBA00022989"/>
    </source>
</evidence>
<name>A0AA49PZ01_9BACT</name>
<dbReference type="EMBL" id="CP120682">
    <property type="protein sequence ID" value="WKN39740.1"/>
    <property type="molecule type" value="Genomic_DNA"/>
</dbReference>
<dbReference type="PANTHER" id="PTHR30589">
    <property type="entry name" value="PROLIPOPROTEIN DIACYLGLYCERYL TRANSFERASE"/>
    <property type="match status" value="1"/>
</dbReference>
<comment type="pathway">
    <text evidence="7">Protein modification; lipoprotein biosynthesis (diacylglyceryl transfer).</text>
</comment>
<keyword evidence="4 7" id="KW-0812">Transmembrane</keyword>
<evidence type="ECO:0000256" key="4">
    <source>
        <dbReference type="ARBA" id="ARBA00022692"/>
    </source>
</evidence>
<feature type="binding site" evidence="7">
    <location>
        <position position="151"/>
    </location>
    <ligand>
        <name>a 1,2-diacyl-sn-glycero-3-phospho-(1'-sn-glycerol)</name>
        <dbReference type="ChEBI" id="CHEBI:64716"/>
    </ligand>
</feature>
<feature type="transmembrane region" description="Helical" evidence="7">
    <location>
        <begin position="20"/>
        <end position="39"/>
    </location>
</feature>
<dbReference type="AlphaFoldDB" id="A0AA49PZ01"/>
<reference evidence="8" key="1">
    <citation type="journal article" date="2023" name="Comput. Struct. Biotechnol. J.">
        <title>Discovery of a novel marine Bacteroidetes with a rich repertoire of carbohydrate-active enzymes.</title>
        <authorList>
            <person name="Chen B."/>
            <person name="Liu G."/>
            <person name="Chen Q."/>
            <person name="Wang H."/>
            <person name="Liu L."/>
            <person name="Tang K."/>
        </authorList>
    </citation>
    <scope>NUCLEOTIDE SEQUENCE</scope>
    <source>
        <strain evidence="8">TK19036</strain>
    </source>
</reference>
<protein>
    <recommendedName>
        <fullName evidence="7">Phosphatidylglycerol--prolipoprotein diacylglyceryl transferase</fullName>
        <ecNumber evidence="7">2.5.1.145</ecNumber>
    </recommendedName>
</protein>
<keyword evidence="2 7" id="KW-1003">Cell membrane</keyword>
<dbReference type="GO" id="GO:0042158">
    <property type="term" value="P:lipoprotein biosynthetic process"/>
    <property type="evidence" value="ECO:0007669"/>
    <property type="project" value="UniProtKB-UniRule"/>
</dbReference>
<dbReference type="Pfam" id="PF01790">
    <property type="entry name" value="LGT"/>
    <property type="match status" value="1"/>
</dbReference>
<comment type="similarity">
    <text evidence="1 7">Belongs to the Lgt family.</text>
</comment>
<keyword evidence="6 7" id="KW-0472">Membrane</keyword>
<feature type="transmembrane region" description="Helical" evidence="7">
    <location>
        <begin position="214"/>
        <end position="232"/>
    </location>
</feature>
<accession>A0AA49PZ01</accession>
<keyword evidence="5 7" id="KW-1133">Transmembrane helix</keyword>
<evidence type="ECO:0000256" key="6">
    <source>
        <dbReference type="ARBA" id="ARBA00023136"/>
    </source>
</evidence>
<feature type="transmembrane region" description="Helical" evidence="7">
    <location>
        <begin position="130"/>
        <end position="150"/>
    </location>
</feature>
<evidence type="ECO:0000256" key="7">
    <source>
        <dbReference type="HAMAP-Rule" id="MF_01147"/>
    </source>
</evidence>
<dbReference type="GO" id="GO:0005886">
    <property type="term" value="C:plasma membrane"/>
    <property type="evidence" value="ECO:0007669"/>
    <property type="project" value="UniProtKB-SubCell"/>
</dbReference>
<gene>
    <name evidence="7 8" type="primary">lgt</name>
    <name evidence="8" type="ORF">K4G66_13675</name>
</gene>
<dbReference type="EC" id="2.5.1.145" evidence="7"/>
<sequence length="274" mass="31787">MLYNFIYWDISPTIFELGTIPLRWYGLLFTTGIIISYWIVRQQFKRASLPDNSVETLTLYVLLGIILGMRLGHFLFYEPDALWQRPHEVILPFSFTPVFRFTGYQGLASHGGAIGIFLSLWLFHRKYPNISIWFVLDQLALVTPLAGAFIRLGNLFNSEMIGHPTTVPWAFVFAHVDLLPRHPAQLYESISYLIIFLGLLIWKFRPGIRPPGMLFSLLLIFLFLARFIIEFFKINQVAFENQLALNMGQLLSLPFIGLGIILYFYCRRHPFTIS</sequence>
<feature type="transmembrane region" description="Helical" evidence="7">
    <location>
        <begin position="244"/>
        <end position="266"/>
    </location>
</feature>
<dbReference type="GO" id="GO:0008961">
    <property type="term" value="F:phosphatidylglycerol-prolipoprotein diacylglyceryl transferase activity"/>
    <property type="evidence" value="ECO:0007669"/>
    <property type="project" value="UniProtKB-UniRule"/>
</dbReference>